<keyword evidence="4" id="KW-1185">Reference proteome</keyword>
<evidence type="ECO:0000256" key="2">
    <source>
        <dbReference type="ARBA" id="ARBA00020330"/>
    </source>
</evidence>
<dbReference type="PANTHER" id="PTHR31921:SF1">
    <property type="entry name" value="PROTEIN DPCD"/>
    <property type="match status" value="1"/>
</dbReference>
<dbReference type="OrthoDB" id="10256139at2759"/>
<gene>
    <name evidence="3" type="ORF">PPERSA_01573</name>
</gene>
<sequence>MIICQQKEKKGVDFTGKCSITSVIAGGRRRLNYNFDDKSEMVEEYDIKSHEILCRRNRKPQSFKEVSWNYEIGEAPQKDVSEQLLIKTNNNPQFIRKDTARDFQFRIRNLQWPEEVYQIEVDEEKQQIIIKTTVKKYYKRFEIPDLIRQGIKLDKSKISKSFKNNTLLISYPKPDPILMREQQMRNEFDKLNKKNPREGEIECVTQ</sequence>
<dbReference type="EMBL" id="LDAU01000166">
    <property type="protein sequence ID" value="KRX01703.1"/>
    <property type="molecule type" value="Genomic_DNA"/>
</dbReference>
<accession>A0A0V0QHJ6</accession>
<comment type="similarity">
    <text evidence="1">Belongs to the DPCD family.</text>
</comment>
<evidence type="ECO:0000313" key="4">
    <source>
        <dbReference type="Proteomes" id="UP000054937"/>
    </source>
</evidence>
<reference evidence="3 4" key="1">
    <citation type="journal article" date="2015" name="Sci. Rep.">
        <title>Genome of the facultative scuticociliatosis pathogen Pseudocohnilembus persalinus provides insight into its virulence through horizontal gene transfer.</title>
        <authorList>
            <person name="Xiong J."/>
            <person name="Wang G."/>
            <person name="Cheng J."/>
            <person name="Tian M."/>
            <person name="Pan X."/>
            <person name="Warren A."/>
            <person name="Jiang C."/>
            <person name="Yuan D."/>
            <person name="Miao W."/>
        </authorList>
    </citation>
    <scope>NUCLEOTIDE SEQUENCE [LARGE SCALE GENOMIC DNA]</scope>
    <source>
        <strain evidence="3">36N120E</strain>
    </source>
</reference>
<proteinExistence type="inferred from homology"/>
<protein>
    <recommendedName>
        <fullName evidence="2">Protein DPCD</fullName>
    </recommendedName>
</protein>
<dbReference type="InParanoid" id="A0A0V0QHJ6"/>
<dbReference type="AlphaFoldDB" id="A0A0V0QHJ6"/>
<dbReference type="OMA" id="PILCEME"/>
<dbReference type="Proteomes" id="UP000054937">
    <property type="component" value="Unassembled WGS sequence"/>
</dbReference>
<dbReference type="InterPro" id="IPR026224">
    <property type="entry name" value="DPCD"/>
</dbReference>
<dbReference type="Pfam" id="PF14913">
    <property type="entry name" value="DPCD"/>
    <property type="match status" value="1"/>
</dbReference>
<evidence type="ECO:0000256" key="1">
    <source>
        <dbReference type="ARBA" id="ARBA00010597"/>
    </source>
</evidence>
<dbReference type="PANTHER" id="PTHR31921">
    <property type="entry name" value="PROTEIN DPCD"/>
    <property type="match status" value="1"/>
</dbReference>
<organism evidence="3 4">
    <name type="scientific">Pseudocohnilembus persalinus</name>
    <name type="common">Ciliate</name>
    <dbReference type="NCBI Taxonomy" id="266149"/>
    <lineage>
        <taxon>Eukaryota</taxon>
        <taxon>Sar</taxon>
        <taxon>Alveolata</taxon>
        <taxon>Ciliophora</taxon>
        <taxon>Intramacronucleata</taxon>
        <taxon>Oligohymenophorea</taxon>
        <taxon>Scuticociliatia</taxon>
        <taxon>Philasterida</taxon>
        <taxon>Pseudocohnilembidae</taxon>
        <taxon>Pseudocohnilembus</taxon>
    </lineage>
</organism>
<name>A0A0V0QHJ6_PSEPJ</name>
<dbReference type="PRINTS" id="PR02065">
    <property type="entry name" value="PROTEINDPCD"/>
</dbReference>
<evidence type="ECO:0000313" key="3">
    <source>
        <dbReference type="EMBL" id="KRX01703.1"/>
    </source>
</evidence>
<comment type="caution">
    <text evidence="3">The sequence shown here is derived from an EMBL/GenBank/DDBJ whole genome shotgun (WGS) entry which is preliminary data.</text>
</comment>